<dbReference type="SMART" id="SM00382">
    <property type="entry name" value="AAA"/>
    <property type="match status" value="1"/>
</dbReference>
<dbReference type="GO" id="GO:0016887">
    <property type="term" value="F:ATP hydrolysis activity"/>
    <property type="evidence" value="ECO:0007669"/>
    <property type="project" value="InterPro"/>
</dbReference>
<dbReference type="Gene3D" id="3.40.50.300">
    <property type="entry name" value="P-loop containing nucleotide triphosphate hydrolases"/>
    <property type="match status" value="1"/>
</dbReference>
<dbReference type="SUPFAM" id="SSF52540">
    <property type="entry name" value="P-loop containing nucleoside triphosphate hydrolases"/>
    <property type="match status" value="1"/>
</dbReference>
<dbReference type="FunFam" id="3.40.50.300:FF:000032">
    <property type="entry name" value="Export ABC transporter ATP-binding protein"/>
    <property type="match status" value="1"/>
</dbReference>
<keyword evidence="2" id="KW-0813">Transport</keyword>
<dbReference type="EMBL" id="LCFA01000006">
    <property type="protein sequence ID" value="KKS82726.1"/>
    <property type="molecule type" value="Genomic_DNA"/>
</dbReference>
<proteinExistence type="inferred from homology"/>
<reference evidence="6 7" key="1">
    <citation type="journal article" date="2015" name="Nature">
        <title>rRNA introns, odd ribosomes, and small enigmatic genomes across a large radiation of phyla.</title>
        <authorList>
            <person name="Brown C.T."/>
            <person name="Hug L.A."/>
            <person name="Thomas B.C."/>
            <person name="Sharon I."/>
            <person name="Castelle C.J."/>
            <person name="Singh A."/>
            <person name="Wilkins M.J."/>
            <person name="Williams K.H."/>
            <person name="Banfield J.F."/>
        </authorList>
    </citation>
    <scope>NUCLEOTIDE SEQUENCE [LARGE SCALE GENOMIC DNA]</scope>
</reference>
<dbReference type="InterPro" id="IPR017871">
    <property type="entry name" value="ABC_transporter-like_CS"/>
</dbReference>
<organism evidence="6 7">
    <name type="scientific">Candidatus Wolfebacteria bacterium GW2011_GWC1_43_10</name>
    <dbReference type="NCBI Taxonomy" id="1619011"/>
    <lineage>
        <taxon>Bacteria</taxon>
        <taxon>Candidatus Wolfeibacteriota</taxon>
    </lineage>
</organism>
<dbReference type="CDD" id="cd03255">
    <property type="entry name" value="ABC_MJ0796_LolCDE_FtsE"/>
    <property type="match status" value="1"/>
</dbReference>
<dbReference type="Proteomes" id="UP000034810">
    <property type="component" value="Unassembled WGS sequence"/>
</dbReference>
<name>A0A0G1EI79_9BACT</name>
<evidence type="ECO:0000256" key="1">
    <source>
        <dbReference type="ARBA" id="ARBA00005417"/>
    </source>
</evidence>
<dbReference type="PROSITE" id="PS00211">
    <property type="entry name" value="ABC_TRANSPORTER_1"/>
    <property type="match status" value="1"/>
</dbReference>
<evidence type="ECO:0000259" key="5">
    <source>
        <dbReference type="PROSITE" id="PS50893"/>
    </source>
</evidence>
<dbReference type="GO" id="GO:0098796">
    <property type="term" value="C:membrane protein complex"/>
    <property type="evidence" value="ECO:0007669"/>
    <property type="project" value="UniProtKB-ARBA"/>
</dbReference>
<dbReference type="InterPro" id="IPR003593">
    <property type="entry name" value="AAA+_ATPase"/>
</dbReference>
<dbReference type="Pfam" id="PF00005">
    <property type="entry name" value="ABC_tran"/>
    <property type="match status" value="1"/>
</dbReference>
<sequence>MELIRTENLAKVYEDDGIKTEALRNINLSIKEGEFVAVIGPSGSGKSTLMQILGCLDRPTSGKYFFEEKEIHSYTDDELAHIRNYKVGFVFQSFNLLPRLSVLENVVMPLIYRGTPDKEREKKAKEVIELIGLSDRIDYQTSQLSGGQKQRVAIARALVTDPKIIFADEPTGNLDSKSGEVVLRFIQELNHQGHTIVIVTHESYVAQAAKRMLHIVDGEIDKDETVANQKIISKEGFSK</sequence>
<evidence type="ECO:0000256" key="4">
    <source>
        <dbReference type="ARBA" id="ARBA00022840"/>
    </source>
</evidence>
<evidence type="ECO:0000313" key="6">
    <source>
        <dbReference type="EMBL" id="KKS82726.1"/>
    </source>
</evidence>
<dbReference type="AlphaFoldDB" id="A0A0G1EI79"/>
<feature type="domain" description="ABC transporter" evidence="5">
    <location>
        <begin position="4"/>
        <end position="238"/>
    </location>
</feature>
<gene>
    <name evidence="6" type="ORF">UV58_C0006G0025</name>
</gene>
<dbReference type="InterPro" id="IPR017911">
    <property type="entry name" value="MacB-like_ATP-bd"/>
</dbReference>
<accession>A0A0G1EI79</accession>
<evidence type="ECO:0000313" key="7">
    <source>
        <dbReference type="Proteomes" id="UP000034810"/>
    </source>
</evidence>
<evidence type="ECO:0000256" key="3">
    <source>
        <dbReference type="ARBA" id="ARBA00022741"/>
    </source>
</evidence>
<dbReference type="GO" id="GO:0005524">
    <property type="term" value="F:ATP binding"/>
    <property type="evidence" value="ECO:0007669"/>
    <property type="project" value="UniProtKB-KW"/>
</dbReference>
<keyword evidence="3" id="KW-0547">Nucleotide-binding</keyword>
<dbReference type="InterPro" id="IPR027417">
    <property type="entry name" value="P-loop_NTPase"/>
</dbReference>
<dbReference type="PANTHER" id="PTHR42798:SF6">
    <property type="entry name" value="CELL DIVISION ATP-BINDING PROTEIN FTSE"/>
    <property type="match status" value="1"/>
</dbReference>
<protein>
    <submittedName>
        <fullName evidence="6">ABC transporter related protein</fullName>
    </submittedName>
</protein>
<comment type="caution">
    <text evidence="6">The sequence shown here is derived from an EMBL/GenBank/DDBJ whole genome shotgun (WGS) entry which is preliminary data.</text>
</comment>
<dbReference type="PROSITE" id="PS50893">
    <property type="entry name" value="ABC_TRANSPORTER_2"/>
    <property type="match status" value="1"/>
</dbReference>
<comment type="similarity">
    <text evidence="1">Belongs to the ABC transporter superfamily.</text>
</comment>
<dbReference type="PANTHER" id="PTHR42798">
    <property type="entry name" value="LIPOPROTEIN-RELEASING SYSTEM ATP-BINDING PROTEIN LOLD"/>
    <property type="match status" value="1"/>
</dbReference>
<keyword evidence="4" id="KW-0067">ATP-binding</keyword>
<evidence type="ECO:0000256" key="2">
    <source>
        <dbReference type="ARBA" id="ARBA00022448"/>
    </source>
</evidence>
<dbReference type="InterPro" id="IPR003439">
    <property type="entry name" value="ABC_transporter-like_ATP-bd"/>
</dbReference>
<dbReference type="GO" id="GO:0022857">
    <property type="term" value="F:transmembrane transporter activity"/>
    <property type="evidence" value="ECO:0007669"/>
    <property type="project" value="UniProtKB-ARBA"/>
</dbReference>